<dbReference type="EMBL" id="JAUJLE010000137">
    <property type="protein sequence ID" value="KAK0976909.1"/>
    <property type="molecule type" value="Genomic_DNA"/>
</dbReference>
<evidence type="ECO:0000256" key="2">
    <source>
        <dbReference type="ARBA" id="ARBA00022448"/>
    </source>
</evidence>
<dbReference type="OrthoDB" id="6730379at2759"/>
<feature type="transmembrane region" description="Helical" evidence="6">
    <location>
        <begin position="225"/>
        <end position="245"/>
    </location>
</feature>
<keyword evidence="4 6" id="KW-1133">Transmembrane helix</keyword>
<reference evidence="10 11" key="1">
    <citation type="submission" date="2017-03" db="EMBL/GenBank/DDBJ databases">
        <title>Genomes of endolithic fungi from Antarctica.</title>
        <authorList>
            <person name="Coleine C."/>
            <person name="Masonjones S."/>
            <person name="Stajich J.E."/>
        </authorList>
    </citation>
    <scope>NUCLEOTIDE SEQUENCE [LARGE SCALE GENOMIC DNA]</scope>
    <source>
        <strain evidence="10 11">CCFEE 5311</strain>
    </source>
</reference>
<evidence type="ECO:0000259" key="7">
    <source>
        <dbReference type="PROSITE" id="PS50850"/>
    </source>
</evidence>
<sequence length="300" mass="34218">MDEHLQQVPINEKPQSEQVEYLKTTITVDTLHGDEAVKVLAGYDGDLAWSAIEEKKLVRKIDRRLLTILCITYGLQYYDKAMLSQAALFGLRTDLELTVGIRYSLSAAIFYPGFIVGAYPAIVLAQRYPIERVIFAIVLLWGACLMCTAGVTSHNGLYVQRFFLGALEAGVSPGWMLVVGGWYKKQEQALRMGIWYSMTGYVSIVSPLINYGLGHIHGSLSPWRYMYLVAGAITILWAFVILLLMPPDPIRAKRFTEREKYIAVARMRENNSGVRNTHFKLEQLWETLRDLRFWLCFFMA</sequence>
<feature type="transmembrane region" description="Helical" evidence="6">
    <location>
        <begin position="163"/>
        <end position="183"/>
    </location>
</feature>
<gene>
    <name evidence="10" type="ORF">B0A54_11612</name>
    <name evidence="8" type="ORF">LTR82_006936</name>
    <name evidence="9" type="ORF">LTR91_013544</name>
</gene>
<evidence type="ECO:0000313" key="9">
    <source>
        <dbReference type="EMBL" id="KAK0976909.1"/>
    </source>
</evidence>
<dbReference type="PROSITE" id="PS50850">
    <property type="entry name" value="MFS"/>
    <property type="match status" value="1"/>
</dbReference>
<accession>A0A4U0UM11</accession>
<evidence type="ECO:0000256" key="4">
    <source>
        <dbReference type="ARBA" id="ARBA00022989"/>
    </source>
</evidence>
<dbReference type="Proteomes" id="UP000310066">
    <property type="component" value="Unassembled WGS sequence"/>
</dbReference>
<name>A0A4U0UM11_9PEZI</name>
<dbReference type="GO" id="GO:0022857">
    <property type="term" value="F:transmembrane transporter activity"/>
    <property type="evidence" value="ECO:0007669"/>
    <property type="project" value="InterPro"/>
</dbReference>
<dbReference type="EMBL" id="JASUXU010000018">
    <property type="protein sequence ID" value="KAK0321964.1"/>
    <property type="molecule type" value="Genomic_DNA"/>
</dbReference>
<evidence type="ECO:0000313" key="11">
    <source>
        <dbReference type="Proteomes" id="UP000310066"/>
    </source>
</evidence>
<keyword evidence="12" id="KW-1185">Reference proteome</keyword>
<protein>
    <recommendedName>
        <fullName evidence="7">Major facilitator superfamily (MFS) profile domain-containing protein</fullName>
    </recommendedName>
</protein>
<dbReference type="Gene3D" id="1.20.1250.20">
    <property type="entry name" value="MFS general substrate transporter like domains"/>
    <property type="match status" value="1"/>
</dbReference>
<keyword evidence="5 6" id="KW-0472">Membrane</keyword>
<feature type="transmembrane region" description="Helical" evidence="6">
    <location>
        <begin position="65"/>
        <end position="83"/>
    </location>
</feature>
<evidence type="ECO:0000256" key="3">
    <source>
        <dbReference type="ARBA" id="ARBA00022692"/>
    </source>
</evidence>
<keyword evidence="2" id="KW-0813">Transport</keyword>
<dbReference type="AlphaFoldDB" id="A0A4U0UM11"/>
<evidence type="ECO:0000256" key="6">
    <source>
        <dbReference type="SAM" id="Phobius"/>
    </source>
</evidence>
<dbReference type="Proteomes" id="UP001168146">
    <property type="component" value="Unassembled WGS sequence"/>
</dbReference>
<keyword evidence="3 6" id="KW-0812">Transmembrane</keyword>
<reference evidence="9" key="3">
    <citation type="submission" date="2023-06" db="EMBL/GenBank/DDBJ databases">
        <title>Black Yeasts Isolated from many extreme environments.</title>
        <authorList>
            <person name="Coleine C."/>
            <person name="Stajich J.E."/>
            <person name="Selbmann L."/>
        </authorList>
    </citation>
    <scope>NUCLEOTIDE SEQUENCE</scope>
    <source>
        <strain evidence="9">CCFEE 5200</strain>
    </source>
</reference>
<dbReference type="InterPro" id="IPR011701">
    <property type="entry name" value="MFS"/>
</dbReference>
<dbReference type="GO" id="GO:0016020">
    <property type="term" value="C:membrane"/>
    <property type="evidence" value="ECO:0007669"/>
    <property type="project" value="UniProtKB-SubCell"/>
</dbReference>
<dbReference type="PANTHER" id="PTHR43791">
    <property type="entry name" value="PERMEASE-RELATED"/>
    <property type="match status" value="1"/>
</dbReference>
<feature type="domain" description="Major facilitator superfamily (MFS) profile" evidence="7">
    <location>
        <begin position="65"/>
        <end position="300"/>
    </location>
</feature>
<dbReference type="EMBL" id="NAJP01000057">
    <property type="protein sequence ID" value="TKA36743.1"/>
    <property type="molecule type" value="Genomic_DNA"/>
</dbReference>
<dbReference type="PANTHER" id="PTHR43791:SF35">
    <property type="entry name" value="MAJOR FACILITATOR SUPERFAMILY (MFS) PROFILE DOMAIN-CONTAINING PROTEIN"/>
    <property type="match status" value="1"/>
</dbReference>
<feature type="transmembrane region" description="Helical" evidence="6">
    <location>
        <begin position="132"/>
        <end position="151"/>
    </location>
</feature>
<proteinExistence type="predicted"/>
<comment type="subcellular location">
    <subcellularLocation>
        <location evidence="1">Membrane</location>
        <topology evidence="1">Multi-pass membrane protein</topology>
    </subcellularLocation>
</comment>
<feature type="transmembrane region" description="Helical" evidence="6">
    <location>
        <begin position="195"/>
        <end position="213"/>
    </location>
</feature>
<dbReference type="SUPFAM" id="SSF103473">
    <property type="entry name" value="MFS general substrate transporter"/>
    <property type="match status" value="1"/>
</dbReference>
<evidence type="ECO:0000313" key="8">
    <source>
        <dbReference type="EMBL" id="KAK0321964.1"/>
    </source>
</evidence>
<feature type="transmembrane region" description="Helical" evidence="6">
    <location>
        <begin position="103"/>
        <end position="125"/>
    </location>
</feature>
<dbReference type="STRING" id="329885.A0A4U0UM11"/>
<organism evidence="10 11">
    <name type="scientific">Friedmanniomyces endolithicus</name>
    <dbReference type="NCBI Taxonomy" id="329885"/>
    <lineage>
        <taxon>Eukaryota</taxon>
        <taxon>Fungi</taxon>
        <taxon>Dikarya</taxon>
        <taxon>Ascomycota</taxon>
        <taxon>Pezizomycotina</taxon>
        <taxon>Dothideomycetes</taxon>
        <taxon>Dothideomycetidae</taxon>
        <taxon>Mycosphaerellales</taxon>
        <taxon>Teratosphaeriaceae</taxon>
        <taxon>Friedmanniomyces</taxon>
    </lineage>
</organism>
<dbReference type="InterPro" id="IPR036259">
    <property type="entry name" value="MFS_trans_sf"/>
</dbReference>
<dbReference type="Proteomes" id="UP001175353">
    <property type="component" value="Unassembled WGS sequence"/>
</dbReference>
<evidence type="ECO:0000313" key="12">
    <source>
        <dbReference type="Proteomes" id="UP001175353"/>
    </source>
</evidence>
<comment type="caution">
    <text evidence="10">The sequence shown here is derived from an EMBL/GenBank/DDBJ whole genome shotgun (WGS) entry which is preliminary data.</text>
</comment>
<evidence type="ECO:0000256" key="5">
    <source>
        <dbReference type="ARBA" id="ARBA00023136"/>
    </source>
</evidence>
<evidence type="ECO:0000256" key="1">
    <source>
        <dbReference type="ARBA" id="ARBA00004141"/>
    </source>
</evidence>
<evidence type="ECO:0000313" key="10">
    <source>
        <dbReference type="EMBL" id="TKA36743.1"/>
    </source>
</evidence>
<dbReference type="Pfam" id="PF07690">
    <property type="entry name" value="MFS_1"/>
    <property type="match status" value="1"/>
</dbReference>
<dbReference type="InterPro" id="IPR020846">
    <property type="entry name" value="MFS_dom"/>
</dbReference>
<reference evidence="8" key="2">
    <citation type="submission" date="2021-12" db="EMBL/GenBank/DDBJ databases">
        <title>Black yeast isolated from Biological Soil Crust.</title>
        <authorList>
            <person name="Kurbessoian T."/>
        </authorList>
    </citation>
    <scope>NUCLEOTIDE SEQUENCE</scope>
    <source>
        <strain evidence="8">CCFEE 5208</strain>
    </source>
</reference>